<accession>A0ABW7P574</accession>
<dbReference type="PANTHER" id="PTHR37319:SF1">
    <property type="entry name" value="TRANSPOSASE TN5 DIMERISATION DOMAIN-CONTAINING PROTEIN"/>
    <property type="match status" value="1"/>
</dbReference>
<feature type="non-terminal residue" evidence="2">
    <location>
        <position position="1"/>
    </location>
</feature>
<keyword evidence="3" id="KW-1185">Reference proteome</keyword>
<evidence type="ECO:0000259" key="1">
    <source>
        <dbReference type="Pfam" id="PF01609"/>
    </source>
</evidence>
<reference evidence="2 3" key="1">
    <citation type="submission" date="2024-08" db="EMBL/GenBank/DDBJ databases">
        <title>Oceanimonas smirnovii Genome sequencing and assembly.</title>
        <authorList>
            <person name="Tang B."/>
        </authorList>
    </citation>
    <scope>NUCLEOTIDE SEQUENCE [LARGE SCALE GENOMIC DNA]</scope>
    <source>
        <strain evidence="2 3">OS2020-119</strain>
    </source>
</reference>
<dbReference type="SUPFAM" id="SSF53098">
    <property type="entry name" value="Ribonuclease H-like"/>
    <property type="match status" value="1"/>
</dbReference>
<comment type="caution">
    <text evidence="2">The sequence shown here is derived from an EMBL/GenBank/DDBJ whole genome shotgun (WGS) entry which is preliminary data.</text>
</comment>
<dbReference type="PANTHER" id="PTHR37319">
    <property type="entry name" value="TRANSPOSASE"/>
    <property type="match status" value="1"/>
</dbReference>
<dbReference type="EMBL" id="JBGFTR010000120">
    <property type="protein sequence ID" value="MFH7566632.1"/>
    <property type="molecule type" value="Genomic_DNA"/>
</dbReference>
<proteinExistence type="predicted"/>
<name>A0ABW7P574_9GAMM</name>
<dbReference type="RefSeq" id="WP_395545991.1">
    <property type="nucleotide sequence ID" value="NZ_JBGFTR010000120.1"/>
</dbReference>
<gene>
    <name evidence="2" type="ORF">AB9R89_15190</name>
</gene>
<evidence type="ECO:0000313" key="3">
    <source>
        <dbReference type="Proteomes" id="UP001610706"/>
    </source>
</evidence>
<dbReference type="InterPro" id="IPR002559">
    <property type="entry name" value="Transposase_11"/>
</dbReference>
<feature type="domain" description="Transposase IS4-like" evidence="1">
    <location>
        <begin position="27"/>
        <end position="68"/>
    </location>
</feature>
<dbReference type="InterPro" id="IPR047768">
    <property type="entry name" value="Tn5p-like"/>
</dbReference>
<protein>
    <submittedName>
        <fullName evidence="2">Transposase</fullName>
    </submittedName>
</protein>
<evidence type="ECO:0000313" key="2">
    <source>
        <dbReference type="EMBL" id="MFH7566632.1"/>
    </source>
</evidence>
<dbReference type="Pfam" id="PF01609">
    <property type="entry name" value="DDE_Tnp_1"/>
    <property type="match status" value="1"/>
</dbReference>
<dbReference type="InterPro" id="IPR012337">
    <property type="entry name" value="RNaseH-like_sf"/>
</dbReference>
<dbReference type="Gene3D" id="3.90.350.10">
    <property type="entry name" value="Transposase Inhibitor Protein From Tn5, Chain A, domain 1"/>
    <property type="match status" value="1"/>
</dbReference>
<sequence>SLPLILVDVREIEPQAGIEPLHWRLLTTHPVTNAEEAWRIIEWYKRRWLIEQFFRILKTQGLKLEDSQIGTAERLLKLVAI</sequence>
<organism evidence="2 3">
    <name type="scientific">Oceanimonas smirnovii</name>
    <dbReference type="NCBI Taxonomy" id="264574"/>
    <lineage>
        <taxon>Bacteria</taxon>
        <taxon>Pseudomonadati</taxon>
        <taxon>Pseudomonadota</taxon>
        <taxon>Gammaproteobacteria</taxon>
        <taxon>Aeromonadales</taxon>
        <taxon>Aeromonadaceae</taxon>
        <taxon>Oceanimonas</taxon>
    </lineage>
</organism>
<feature type="non-terminal residue" evidence="2">
    <location>
        <position position="81"/>
    </location>
</feature>
<dbReference type="Proteomes" id="UP001610706">
    <property type="component" value="Unassembled WGS sequence"/>
</dbReference>